<dbReference type="Proteomes" id="UP000031803">
    <property type="component" value="Segment"/>
</dbReference>
<accession>A0A0B5HDZ3</accession>
<dbReference type="SUPFAM" id="SSF54060">
    <property type="entry name" value="His-Me finger endonucleases"/>
    <property type="match status" value="1"/>
</dbReference>
<protein>
    <recommendedName>
        <fullName evidence="1">HNH nuclease domain-containing protein</fullName>
    </recommendedName>
</protein>
<dbReference type="GeneID" id="26625648"/>
<dbReference type="InterPro" id="IPR044925">
    <property type="entry name" value="His-Me_finger_sf"/>
</dbReference>
<sequence length="199" mass="23166">MKERGQLTVLSNNEIWKPIEEFLGRYEISNLGRVRSLEDNHGKPVERIKTLSLNQTGYYEVQLSIKDKNYHRTIHRLVALAFIPNPDCKPHINHKDGNKLNNSLDNLEWCTPRENIQHAYDTGLNTSNAESLKGNKWGKSSKYHNVSWDNTRGKWKASLKEKQKMVFQKRFDSEIEAALYVNMMLDSLGDTKRPRNIII</sequence>
<evidence type="ECO:0000259" key="1">
    <source>
        <dbReference type="SMART" id="SM00507"/>
    </source>
</evidence>
<dbReference type="GO" id="GO:0016788">
    <property type="term" value="F:hydrolase activity, acting on ester bonds"/>
    <property type="evidence" value="ECO:0007669"/>
    <property type="project" value="InterPro"/>
</dbReference>
<dbReference type="KEGG" id="vg:26625648"/>
<dbReference type="Gene3D" id="3.90.75.20">
    <property type="match status" value="1"/>
</dbReference>
<dbReference type="RefSeq" id="YP_009198570.1">
    <property type="nucleotide sequence ID" value="NC_028799.1"/>
</dbReference>
<dbReference type="InterPro" id="IPR003615">
    <property type="entry name" value="HNH_nuc"/>
</dbReference>
<keyword evidence="3" id="KW-1185">Reference proteome</keyword>
<feature type="domain" description="HNH nuclease" evidence="1">
    <location>
        <begin position="66"/>
        <end position="116"/>
    </location>
</feature>
<dbReference type="Pfam" id="PF07463">
    <property type="entry name" value="NUMOD4"/>
    <property type="match status" value="1"/>
</dbReference>
<gene>
    <name evidence="2" type="ORF">SBVP1_0052</name>
</gene>
<dbReference type="Pfam" id="PF13392">
    <property type="entry name" value="HNH_3"/>
    <property type="match status" value="1"/>
</dbReference>
<reference evidence="2 3" key="1">
    <citation type="submission" date="2014-12" db="EMBL/GenBank/DDBJ databases">
        <title>Complete genome sequences of three Vibrio cholerae specific bacteriophages.</title>
        <authorList>
            <person name="Bhandare S.G."/>
            <person name="Warry A."/>
            <person name="Emes R.D."/>
            <person name="Hooton S.P.T."/>
            <person name="Barrow P.A."/>
            <person name="Atterbury R.J."/>
        </authorList>
    </citation>
    <scope>NUCLEOTIDE SEQUENCE [LARGE SCALE GENOMIC DNA]</scope>
</reference>
<organism evidence="2 3">
    <name type="scientific">Vibrio phage phi 1</name>
    <dbReference type="NCBI Taxonomy" id="1589297"/>
    <lineage>
        <taxon>Viruses</taxon>
        <taxon>Duplodnaviria</taxon>
        <taxon>Heunggongvirae</taxon>
        <taxon>Uroviricota</taxon>
        <taxon>Caudoviricetes</taxon>
        <taxon>Schitoviridae</taxon>
        <taxon>Pacinivirus</taxon>
        <taxon>Pacinivirus phi1</taxon>
    </lineage>
</organism>
<dbReference type="EMBL" id="KP280062">
    <property type="protein sequence ID" value="AJF40710.1"/>
    <property type="molecule type" value="Genomic_DNA"/>
</dbReference>
<dbReference type="InterPro" id="IPR010902">
    <property type="entry name" value="NUMOD4"/>
</dbReference>
<dbReference type="OrthoDB" id="21336at10239"/>
<evidence type="ECO:0000313" key="2">
    <source>
        <dbReference type="EMBL" id="AJF40710.1"/>
    </source>
</evidence>
<evidence type="ECO:0000313" key="3">
    <source>
        <dbReference type="Proteomes" id="UP000031803"/>
    </source>
</evidence>
<dbReference type="SMART" id="SM00507">
    <property type="entry name" value="HNHc"/>
    <property type="match status" value="1"/>
</dbReference>
<name>A0A0B5HDZ3_9CAUD</name>
<proteinExistence type="predicted"/>